<keyword evidence="6 10" id="KW-0378">Hydrolase</keyword>
<dbReference type="Pfam" id="PF07519">
    <property type="entry name" value="Tannase"/>
    <property type="match status" value="2"/>
</dbReference>
<evidence type="ECO:0000256" key="7">
    <source>
        <dbReference type="ARBA" id="ARBA00022837"/>
    </source>
</evidence>
<evidence type="ECO:0000256" key="3">
    <source>
        <dbReference type="ARBA" id="ARBA00022651"/>
    </source>
</evidence>
<evidence type="ECO:0000256" key="2">
    <source>
        <dbReference type="ARBA" id="ARBA00022487"/>
    </source>
</evidence>
<dbReference type="GO" id="GO:0046872">
    <property type="term" value="F:metal ion binding"/>
    <property type="evidence" value="ECO:0007669"/>
    <property type="project" value="UniProtKB-KW"/>
</dbReference>
<dbReference type="EC" id="3.1.1.-" evidence="10"/>
<keyword evidence="3" id="KW-0858">Xylan degradation</keyword>
<dbReference type="InterPro" id="IPR029058">
    <property type="entry name" value="AB_hydrolase_fold"/>
</dbReference>
<comment type="catalytic activity">
    <reaction evidence="9">
        <text>feruloyl-polysaccharide + H2O = ferulate + polysaccharide.</text>
        <dbReference type="EC" id="3.1.1.73"/>
    </reaction>
</comment>
<accession>A0A0B7KIQ1</accession>
<reference evidence="12" key="1">
    <citation type="submission" date="2015-01" db="EMBL/GenBank/DDBJ databases">
        <authorList>
            <person name="Durling Mikael"/>
        </authorList>
    </citation>
    <scope>NUCLEOTIDE SEQUENCE</scope>
</reference>
<keyword evidence="5 10" id="KW-0732">Signal</keyword>
<name>A0A0B7KIQ1_BIOOC</name>
<keyword evidence="3" id="KW-0624">Polysaccharide degradation</keyword>
<protein>
    <recommendedName>
        <fullName evidence="10">Carboxylic ester hydrolase</fullName>
        <ecNumber evidence="10">3.1.1.-</ecNumber>
    </recommendedName>
</protein>
<dbReference type="InterPro" id="IPR011118">
    <property type="entry name" value="Tannase/feruloyl_esterase"/>
</dbReference>
<evidence type="ECO:0000313" key="12">
    <source>
        <dbReference type="EMBL" id="CEO57473.1"/>
    </source>
</evidence>
<proteinExistence type="inferred from homology"/>
<dbReference type="GO" id="GO:0030600">
    <property type="term" value="F:feruloyl esterase activity"/>
    <property type="evidence" value="ECO:0007669"/>
    <property type="project" value="UniProtKB-EC"/>
</dbReference>
<feature type="compositionally biased region" description="Polar residues" evidence="11">
    <location>
        <begin position="521"/>
        <end position="531"/>
    </location>
</feature>
<evidence type="ECO:0000256" key="5">
    <source>
        <dbReference type="ARBA" id="ARBA00022729"/>
    </source>
</evidence>
<dbReference type="PANTHER" id="PTHR33938">
    <property type="entry name" value="FERULOYL ESTERASE B-RELATED"/>
    <property type="match status" value="1"/>
</dbReference>
<evidence type="ECO:0000256" key="6">
    <source>
        <dbReference type="ARBA" id="ARBA00022801"/>
    </source>
</evidence>
<keyword evidence="4" id="KW-0479">Metal-binding</keyword>
<evidence type="ECO:0000256" key="10">
    <source>
        <dbReference type="RuleBase" id="RU361238"/>
    </source>
</evidence>
<sequence length="531" mass="58381">MASFSIIKKSLSKIWPSLLLVPIISADSVFQPAISCQDLARSLHLNNATIYFAEPVSAGSNVTFPDQDETCTTTSVVTTSDICRLSFSIATSTISAVSLEAWLPLNWTGRFLATGNGGLNGCIKYQDLAYGTSQGFATIGTNNGHNGTSGEPLYNNPGSIEDYVYRSIYLEATVGKQIVNTFYDRPHSKSYYLGCSTGGRQGFKAAQDFPGEFDGILAGAPAFSMTSLFYASAQPYLYTGKPGDPTFLTEDEWRLVGEDMVKQCDKLDGVLDGILEDPELCQYRPESLICAKNQTTGCLTGTQIETVRSVFSPTYGPDGKFIYPRIQPAKDMPYAYYLSGDPFAYSTDWYRYVVYKDPSWDPATLSPADWPPLLETDTHNVATWKGDLSPARDAGTKILHYHGLEDTVITSENSARYYNHVSRTMELTSAELDEFYRYFRISGMNHCRGGNGASIIGASGDNFDEYKPDSNALAALVRWVEDGVAPDSLLGKKKEANSSQVAMSRRHCKYPKRNTYKGSGDVNSADSWQCL</sequence>
<comment type="similarity">
    <text evidence="1 10">Belongs to the tannase family.</text>
</comment>
<keyword evidence="3" id="KW-0119">Carbohydrate metabolism</keyword>
<gene>
    <name evidence="12" type="ORF">BN869_000013531_1</name>
</gene>
<feature type="chain" id="PRO_5005110732" description="Carboxylic ester hydrolase" evidence="10">
    <location>
        <begin position="27"/>
        <end position="531"/>
    </location>
</feature>
<dbReference type="Gene3D" id="3.40.50.1820">
    <property type="entry name" value="alpha/beta hydrolase"/>
    <property type="match status" value="1"/>
</dbReference>
<dbReference type="AlphaFoldDB" id="A0A0B7KIQ1"/>
<dbReference type="SUPFAM" id="SSF53474">
    <property type="entry name" value="alpha/beta-Hydrolases"/>
    <property type="match status" value="1"/>
</dbReference>
<feature type="signal peptide" evidence="10">
    <location>
        <begin position="1"/>
        <end position="26"/>
    </location>
</feature>
<dbReference type="EMBL" id="CDPU01000104">
    <property type="protein sequence ID" value="CEO57473.1"/>
    <property type="molecule type" value="Genomic_DNA"/>
</dbReference>
<organism evidence="12">
    <name type="scientific">Bionectria ochroleuca</name>
    <name type="common">Gliocladium roseum</name>
    <dbReference type="NCBI Taxonomy" id="29856"/>
    <lineage>
        <taxon>Eukaryota</taxon>
        <taxon>Fungi</taxon>
        <taxon>Dikarya</taxon>
        <taxon>Ascomycota</taxon>
        <taxon>Pezizomycotina</taxon>
        <taxon>Sordariomycetes</taxon>
        <taxon>Hypocreomycetidae</taxon>
        <taxon>Hypocreales</taxon>
        <taxon>Bionectriaceae</taxon>
        <taxon>Clonostachys</taxon>
    </lineage>
</organism>
<evidence type="ECO:0000256" key="4">
    <source>
        <dbReference type="ARBA" id="ARBA00022723"/>
    </source>
</evidence>
<keyword evidence="2" id="KW-0719">Serine esterase</keyword>
<evidence type="ECO:0000256" key="9">
    <source>
        <dbReference type="ARBA" id="ARBA00034075"/>
    </source>
</evidence>
<feature type="region of interest" description="Disordered" evidence="11">
    <location>
        <begin position="512"/>
        <end position="531"/>
    </location>
</feature>
<dbReference type="GO" id="GO:0045493">
    <property type="term" value="P:xylan catabolic process"/>
    <property type="evidence" value="ECO:0007669"/>
    <property type="project" value="UniProtKB-KW"/>
</dbReference>
<keyword evidence="8" id="KW-1015">Disulfide bond</keyword>
<evidence type="ECO:0000256" key="1">
    <source>
        <dbReference type="ARBA" id="ARBA00006249"/>
    </source>
</evidence>
<evidence type="ECO:0000256" key="8">
    <source>
        <dbReference type="ARBA" id="ARBA00023157"/>
    </source>
</evidence>
<dbReference type="PANTHER" id="PTHR33938:SF15">
    <property type="entry name" value="FERULOYL ESTERASE B-RELATED"/>
    <property type="match status" value="1"/>
</dbReference>
<keyword evidence="7" id="KW-0106">Calcium</keyword>
<evidence type="ECO:0000256" key="11">
    <source>
        <dbReference type="SAM" id="MobiDB-lite"/>
    </source>
</evidence>